<dbReference type="AlphaFoldDB" id="A0A811NYK0"/>
<feature type="compositionally biased region" description="Basic and acidic residues" evidence="1">
    <location>
        <begin position="1"/>
        <end position="16"/>
    </location>
</feature>
<feature type="region of interest" description="Disordered" evidence="1">
    <location>
        <begin position="83"/>
        <end position="104"/>
    </location>
</feature>
<name>A0A811NYK0_9POAL</name>
<protein>
    <submittedName>
        <fullName evidence="2">Uncharacterized protein</fullName>
    </submittedName>
</protein>
<dbReference type="Proteomes" id="UP000604825">
    <property type="component" value="Unassembled WGS sequence"/>
</dbReference>
<keyword evidence="3" id="KW-1185">Reference proteome</keyword>
<dbReference type="EMBL" id="CAJGYO010000005">
    <property type="protein sequence ID" value="CAD6230874.1"/>
    <property type="molecule type" value="Genomic_DNA"/>
</dbReference>
<feature type="compositionally biased region" description="Low complexity" evidence="1">
    <location>
        <begin position="85"/>
        <end position="102"/>
    </location>
</feature>
<gene>
    <name evidence="2" type="ORF">NCGR_LOCUS21061</name>
</gene>
<proteinExistence type="predicted"/>
<evidence type="ECO:0000313" key="3">
    <source>
        <dbReference type="Proteomes" id="UP000604825"/>
    </source>
</evidence>
<reference evidence="2" key="1">
    <citation type="submission" date="2020-10" db="EMBL/GenBank/DDBJ databases">
        <authorList>
            <person name="Han B."/>
            <person name="Lu T."/>
            <person name="Zhao Q."/>
            <person name="Huang X."/>
            <person name="Zhao Y."/>
        </authorList>
    </citation>
    <scope>NUCLEOTIDE SEQUENCE</scope>
</reference>
<sequence>MDGADQEPRGHGHRIDTSLLPLKKRASTTAVVLAEPSAATRTRLRTRRNGWTTPMPLPRRRTQPEPRRLQFRANNAPCQLWLHGNPQRNSQRQQQRRWSPQRKATFDIIAPSLRLPLEDF</sequence>
<organism evidence="2 3">
    <name type="scientific">Miscanthus lutarioriparius</name>
    <dbReference type="NCBI Taxonomy" id="422564"/>
    <lineage>
        <taxon>Eukaryota</taxon>
        <taxon>Viridiplantae</taxon>
        <taxon>Streptophyta</taxon>
        <taxon>Embryophyta</taxon>
        <taxon>Tracheophyta</taxon>
        <taxon>Spermatophyta</taxon>
        <taxon>Magnoliopsida</taxon>
        <taxon>Liliopsida</taxon>
        <taxon>Poales</taxon>
        <taxon>Poaceae</taxon>
        <taxon>PACMAD clade</taxon>
        <taxon>Panicoideae</taxon>
        <taxon>Andropogonodae</taxon>
        <taxon>Andropogoneae</taxon>
        <taxon>Saccharinae</taxon>
        <taxon>Miscanthus</taxon>
    </lineage>
</organism>
<evidence type="ECO:0000256" key="1">
    <source>
        <dbReference type="SAM" id="MobiDB-lite"/>
    </source>
</evidence>
<evidence type="ECO:0000313" key="2">
    <source>
        <dbReference type="EMBL" id="CAD6230874.1"/>
    </source>
</evidence>
<accession>A0A811NYK0</accession>
<comment type="caution">
    <text evidence="2">The sequence shown here is derived from an EMBL/GenBank/DDBJ whole genome shotgun (WGS) entry which is preliminary data.</text>
</comment>
<feature type="region of interest" description="Disordered" evidence="1">
    <location>
        <begin position="1"/>
        <end position="67"/>
    </location>
</feature>